<evidence type="ECO:0000256" key="1">
    <source>
        <dbReference type="SAM" id="Phobius"/>
    </source>
</evidence>
<reference evidence="3" key="1">
    <citation type="submission" date="2016-10" db="EMBL/GenBank/DDBJ databases">
        <authorList>
            <person name="Varghese N."/>
            <person name="Submissions S."/>
        </authorList>
    </citation>
    <scope>NUCLEOTIDE SEQUENCE [LARGE SCALE GENOMIC DNA]</scope>
    <source>
        <strain evidence="3">CGMCC 1.10223</strain>
    </source>
</reference>
<feature type="transmembrane region" description="Helical" evidence="1">
    <location>
        <begin position="41"/>
        <end position="63"/>
    </location>
</feature>
<protein>
    <recommendedName>
        <fullName evidence="4">DUF3899 domain-containing protein</fullName>
    </recommendedName>
</protein>
<sequence length="125" mass="14439">MKSNHNKTSSYIGKAGLVLVFIFVVFIFAPRLGNIIDDTLLNISILLLIIIFLWSIVSFISLVRTTVKLRILKANYEDKEINEEYFIYNKKLLRTGIQMNTIFLVMVVIGFFFLVKLFIQVISSI</sequence>
<keyword evidence="1" id="KW-0812">Transmembrane</keyword>
<evidence type="ECO:0000313" key="2">
    <source>
        <dbReference type="EMBL" id="SFF09155.1"/>
    </source>
</evidence>
<organism evidence="2 3">
    <name type="scientific">Paenibacillus algorifonticola</name>
    <dbReference type="NCBI Taxonomy" id="684063"/>
    <lineage>
        <taxon>Bacteria</taxon>
        <taxon>Bacillati</taxon>
        <taxon>Bacillota</taxon>
        <taxon>Bacilli</taxon>
        <taxon>Bacillales</taxon>
        <taxon>Paenibacillaceae</taxon>
        <taxon>Paenibacillus</taxon>
    </lineage>
</organism>
<dbReference type="EMBL" id="FONN01000013">
    <property type="protein sequence ID" value="SFF09155.1"/>
    <property type="molecule type" value="Genomic_DNA"/>
</dbReference>
<name>A0A1I2FUY5_9BACL</name>
<proteinExistence type="predicted"/>
<evidence type="ECO:0000313" key="3">
    <source>
        <dbReference type="Proteomes" id="UP000183410"/>
    </source>
</evidence>
<keyword evidence="3" id="KW-1185">Reference proteome</keyword>
<keyword evidence="1" id="KW-0472">Membrane</keyword>
<gene>
    <name evidence="2" type="ORF">SAMN04487969_113160</name>
</gene>
<feature type="transmembrane region" description="Helical" evidence="1">
    <location>
        <begin position="101"/>
        <end position="122"/>
    </location>
</feature>
<dbReference type="Proteomes" id="UP000183410">
    <property type="component" value="Unassembled WGS sequence"/>
</dbReference>
<accession>A0A1I2FUY5</accession>
<keyword evidence="1" id="KW-1133">Transmembrane helix</keyword>
<dbReference type="AlphaFoldDB" id="A0A1I2FUY5"/>
<evidence type="ECO:0008006" key="4">
    <source>
        <dbReference type="Google" id="ProtNLM"/>
    </source>
</evidence>
<feature type="transmembrane region" description="Helical" evidence="1">
    <location>
        <begin position="12"/>
        <end position="29"/>
    </location>
</feature>